<comment type="similarity">
    <text evidence="1">Belongs to the intimin/invasin family.</text>
</comment>
<dbReference type="PROSITE" id="PS51257">
    <property type="entry name" value="PROKAR_LIPOPROTEIN"/>
    <property type="match status" value="1"/>
</dbReference>
<feature type="signal peptide" evidence="2">
    <location>
        <begin position="1"/>
        <end position="22"/>
    </location>
</feature>
<proteinExistence type="inferred from homology"/>
<feature type="domain" description="Big-1" evidence="3">
    <location>
        <begin position="23"/>
        <end position="115"/>
    </location>
</feature>
<evidence type="ECO:0000256" key="1">
    <source>
        <dbReference type="ARBA" id="ARBA00010116"/>
    </source>
</evidence>
<dbReference type="SUPFAM" id="SSF49373">
    <property type="entry name" value="Invasin/intimin cell-adhesion fragments"/>
    <property type="match status" value="1"/>
</dbReference>
<gene>
    <name evidence="4" type="ORF">DI536_08405</name>
</gene>
<comment type="caution">
    <text evidence="4">The sequence shown here is derived from an EMBL/GenBank/DDBJ whole genome shotgun (WGS) entry which is preliminary data.</text>
</comment>
<dbReference type="InterPro" id="IPR013783">
    <property type="entry name" value="Ig-like_fold"/>
</dbReference>
<dbReference type="Gene3D" id="2.60.40.10">
    <property type="entry name" value="Immunoglobulins"/>
    <property type="match status" value="1"/>
</dbReference>
<dbReference type="AlphaFoldDB" id="A0A2W5VXP9"/>
<organism evidence="4 5">
    <name type="scientific">Archangium gephyra</name>
    <dbReference type="NCBI Taxonomy" id="48"/>
    <lineage>
        <taxon>Bacteria</taxon>
        <taxon>Pseudomonadati</taxon>
        <taxon>Myxococcota</taxon>
        <taxon>Myxococcia</taxon>
        <taxon>Myxococcales</taxon>
        <taxon>Cystobacterineae</taxon>
        <taxon>Archangiaceae</taxon>
        <taxon>Archangium</taxon>
    </lineage>
</organism>
<accession>A0A2W5VXP9</accession>
<dbReference type="EMBL" id="QFQP01000005">
    <property type="protein sequence ID" value="PZR15461.1"/>
    <property type="molecule type" value="Genomic_DNA"/>
</dbReference>
<evidence type="ECO:0000259" key="3">
    <source>
        <dbReference type="PROSITE" id="PS51127"/>
    </source>
</evidence>
<evidence type="ECO:0000256" key="2">
    <source>
        <dbReference type="SAM" id="SignalP"/>
    </source>
</evidence>
<dbReference type="Pfam" id="PF02369">
    <property type="entry name" value="Big_1"/>
    <property type="match status" value="1"/>
</dbReference>
<dbReference type="SMART" id="SM00634">
    <property type="entry name" value="BID_1"/>
    <property type="match status" value="1"/>
</dbReference>
<feature type="chain" id="PRO_5015943481" description="Big-1 domain-containing protein" evidence="2">
    <location>
        <begin position="23"/>
        <end position="226"/>
    </location>
</feature>
<protein>
    <recommendedName>
        <fullName evidence="3">Big-1 domain-containing protein</fullName>
    </recommendedName>
</protein>
<evidence type="ECO:0000313" key="5">
    <source>
        <dbReference type="Proteomes" id="UP000249061"/>
    </source>
</evidence>
<dbReference type="InterPro" id="IPR008964">
    <property type="entry name" value="Invasin/intimin_cell_adhesion"/>
</dbReference>
<dbReference type="InterPro" id="IPR003344">
    <property type="entry name" value="Big_1_dom"/>
</dbReference>
<sequence>MPLMRLSVSFLALALTACGPSATLTVNSERNTALGDGKDAIVITANVKDSSGQPAFGALVEFSVPVPGVLSGVAVSTDVQGNAVTRCSSTQAKMLTVTVSTAGIEKPSTLPLTFTDPGATTVTPVKLRFSQSPSTTQVGNLLRPIPTVVVEGANGEKTDSTASITVRLTPGSCNGRLGANSLLTVTATNGEATFNGLVADAVGTGCTLDADAADLSPATSTAFDLQ</sequence>
<keyword evidence="2" id="KW-0732">Signal</keyword>
<evidence type="ECO:0000313" key="4">
    <source>
        <dbReference type="EMBL" id="PZR15461.1"/>
    </source>
</evidence>
<reference evidence="4 5" key="1">
    <citation type="submission" date="2017-08" db="EMBL/GenBank/DDBJ databases">
        <title>Infants hospitalized years apart are colonized by the same room-sourced microbial strains.</title>
        <authorList>
            <person name="Brooks B."/>
            <person name="Olm M.R."/>
            <person name="Firek B.A."/>
            <person name="Baker R."/>
            <person name="Thomas B.C."/>
            <person name="Morowitz M.J."/>
            <person name="Banfield J.F."/>
        </authorList>
    </citation>
    <scope>NUCLEOTIDE SEQUENCE [LARGE SCALE GENOMIC DNA]</scope>
    <source>
        <strain evidence="4">S2_003_000_R2_14</strain>
    </source>
</reference>
<name>A0A2W5VXP9_9BACT</name>
<dbReference type="Proteomes" id="UP000249061">
    <property type="component" value="Unassembled WGS sequence"/>
</dbReference>
<dbReference type="PROSITE" id="PS51127">
    <property type="entry name" value="BIG1"/>
    <property type="match status" value="1"/>
</dbReference>